<evidence type="ECO:0000313" key="3">
    <source>
        <dbReference type="EMBL" id="OOP69960.1"/>
    </source>
</evidence>
<keyword evidence="1" id="KW-1133">Transmembrane helix</keyword>
<keyword evidence="1" id="KW-0812">Transmembrane</keyword>
<dbReference type="EMBL" id="MTLA01000024">
    <property type="protein sequence ID" value="OOP69960.1"/>
    <property type="molecule type" value="Genomic_DNA"/>
</dbReference>
<comment type="caution">
    <text evidence="3">The sequence shown here is derived from an EMBL/GenBank/DDBJ whole genome shotgun (WGS) entry which is preliminary data.</text>
</comment>
<keyword evidence="3" id="KW-0282">Flagellum</keyword>
<keyword evidence="3" id="KW-0969">Cilium</keyword>
<reference evidence="2" key="2">
    <citation type="submission" date="2023-03" db="EMBL/GenBank/DDBJ databases">
        <title>Bacterial isolates from washroom surfaces on a university campus.</title>
        <authorList>
            <person name="Holman D.B."/>
            <person name="Gzyl K.E."/>
            <person name="Taheri A.E."/>
        </authorList>
    </citation>
    <scope>NUCLEOTIDE SEQUENCE</scope>
    <source>
        <strain evidence="2">RD03</strain>
    </source>
</reference>
<keyword evidence="4" id="KW-1185">Reference proteome</keyword>
<gene>
    <name evidence="3" type="ORF">BWZ43_02205</name>
    <name evidence="2" type="ORF">P5X88_22410</name>
</gene>
<dbReference type="GeneID" id="79870607"/>
<dbReference type="AlphaFoldDB" id="A0A8E2ICG8"/>
<reference evidence="3 4" key="1">
    <citation type="submission" date="2017-01" db="EMBL/GenBank/DDBJ databases">
        <title>Draft genome sequence of Bacillus oleronius.</title>
        <authorList>
            <person name="Allam M."/>
        </authorList>
    </citation>
    <scope>NUCLEOTIDE SEQUENCE [LARGE SCALE GENOMIC DNA]</scope>
    <source>
        <strain evidence="3 4">DSM 9356</strain>
    </source>
</reference>
<feature type="transmembrane region" description="Helical" evidence="1">
    <location>
        <begin position="51"/>
        <end position="82"/>
    </location>
</feature>
<evidence type="ECO:0000313" key="2">
    <source>
        <dbReference type="EMBL" id="MDH5163695.1"/>
    </source>
</evidence>
<organism evidence="3 4">
    <name type="scientific">Heyndrickxia oleronia</name>
    <dbReference type="NCBI Taxonomy" id="38875"/>
    <lineage>
        <taxon>Bacteria</taxon>
        <taxon>Bacillati</taxon>
        <taxon>Bacillota</taxon>
        <taxon>Bacilli</taxon>
        <taxon>Bacillales</taxon>
        <taxon>Bacillaceae</taxon>
        <taxon>Heyndrickxia</taxon>
    </lineage>
</organism>
<evidence type="ECO:0000256" key="1">
    <source>
        <dbReference type="SAM" id="Phobius"/>
    </source>
</evidence>
<sequence length="116" mass="12695">MKKFLMVCIGIGLGIIALSSLGNLIGLVISVIVAYFSLKQFLKSDSLGGKIVWAIIGLMGVSATFANLPALAGVLAIYLLYVGYKHWKKEEKPAKASKDPFTNFDQQWNEIQGKFK</sequence>
<name>A0A8E2ICG8_9BACI</name>
<keyword evidence="3" id="KW-0966">Cell projection</keyword>
<accession>A0A8E2ICG8</accession>
<keyword evidence="1" id="KW-0472">Membrane</keyword>
<dbReference type="EMBL" id="JAROYP010000017">
    <property type="protein sequence ID" value="MDH5163695.1"/>
    <property type="molecule type" value="Genomic_DNA"/>
</dbReference>
<protein>
    <submittedName>
        <fullName evidence="3">Flagellar basal body rod protein</fullName>
    </submittedName>
</protein>
<proteinExistence type="predicted"/>
<evidence type="ECO:0000313" key="4">
    <source>
        <dbReference type="Proteomes" id="UP000189761"/>
    </source>
</evidence>
<feature type="transmembrane region" description="Helical" evidence="1">
    <location>
        <begin position="7"/>
        <end position="36"/>
    </location>
</feature>
<dbReference type="RefSeq" id="WP_058004069.1">
    <property type="nucleotide sequence ID" value="NZ_BOQX01000013.1"/>
</dbReference>
<dbReference type="Proteomes" id="UP000189761">
    <property type="component" value="Unassembled WGS sequence"/>
</dbReference>
<dbReference type="Proteomes" id="UP001159179">
    <property type="component" value="Unassembled WGS sequence"/>
</dbReference>